<sequence>MLSFVPANQQNVQKNELVMAVAEARTAWQRAVNRCLVQEDAKRAPKLACCSSASPSSKQVDAGPANGADAQNPSGTYFLPFDRNSSYCDLSPNSRWWLHLQPNYGYQKGLVSELVDSIEAEMENIGPVLDSIPKYNKLCDQNEADSSCVDKFTVGGSLDSQVTRSASYVNKDLGVGSKELTDVFAEISKDSPCLEDTGYPNEASKKGLVDLTVGKQLDELSFDTEYPWIGVEKSEPWWRTADTEELALLVAQRSHDFMENCDLPQPQNNLVKQDRDVDVDSKIYASSTGPKAGSMRQQNTNIYKRGNLSFERLSQLDAEGKLQLHTCKSSSLKNSDTPSQKVVPVANTSGDDESKAQLLKALCHSQTRAREAENAAKQAFAEKEHVVQLVFRQASLLFAYKQWFRLLQLENFYFQIKNNKKQPISAMLPRVPQKTNRPQKKSTRVKRAKRGRPKYDLSRYAVVFALGLGLVGAGLLLGWTVGWMVPTCYTAANIFRLFWVIGNLREEEEEEMAVMGKLRMFVVQEPVVAASCLIAGFGLFLPAVVRPIMDSFESSKQVPAPPLSDVVAGMTGKKQG</sequence>
<comment type="caution">
    <text evidence="3">The sequence shown here is derived from an EMBL/GenBank/DDBJ whole genome shotgun (WGS) entry which is preliminary data.</text>
</comment>
<keyword evidence="4" id="KW-1185">Reference proteome</keyword>
<dbReference type="CDD" id="cd22904">
    <property type="entry name" value="NDUFA3_plant"/>
    <property type="match status" value="1"/>
</dbReference>
<evidence type="ECO:0000256" key="2">
    <source>
        <dbReference type="SAM" id="Phobius"/>
    </source>
</evidence>
<organism evidence="3 4">
    <name type="scientific">Solanum bulbocastanum</name>
    <name type="common">Wild potato</name>
    <dbReference type="NCBI Taxonomy" id="147425"/>
    <lineage>
        <taxon>Eukaryota</taxon>
        <taxon>Viridiplantae</taxon>
        <taxon>Streptophyta</taxon>
        <taxon>Embryophyta</taxon>
        <taxon>Tracheophyta</taxon>
        <taxon>Spermatophyta</taxon>
        <taxon>Magnoliopsida</taxon>
        <taxon>eudicotyledons</taxon>
        <taxon>Gunneridae</taxon>
        <taxon>Pentapetalae</taxon>
        <taxon>asterids</taxon>
        <taxon>lamiids</taxon>
        <taxon>Solanales</taxon>
        <taxon>Solanaceae</taxon>
        <taxon>Solanoideae</taxon>
        <taxon>Solaneae</taxon>
        <taxon>Solanum</taxon>
    </lineage>
</organism>
<accession>A0AAN8UDJ0</accession>
<keyword evidence="2" id="KW-0472">Membrane</keyword>
<feature type="compositionally biased region" description="Polar residues" evidence="1">
    <location>
        <begin position="329"/>
        <end position="340"/>
    </location>
</feature>
<dbReference type="PANTHER" id="PTHR33868:SF2">
    <property type="entry name" value="EXPRESSED PROTEIN"/>
    <property type="match status" value="1"/>
</dbReference>
<feature type="region of interest" description="Disordered" evidence="1">
    <location>
        <begin position="431"/>
        <end position="450"/>
    </location>
</feature>
<dbReference type="PANTHER" id="PTHR33868">
    <property type="entry name" value="EXPRESSED PROTEIN"/>
    <property type="match status" value="1"/>
</dbReference>
<name>A0AAN8UDJ0_SOLBU</name>
<dbReference type="Proteomes" id="UP001371456">
    <property type="component" value="Unassembled WGS sequence"/>
</dbReference>
<evidence type="ECO:0000313" key="3">
    <source>
        <dbReference type="EMBL" id="KAK6804680.1"/>
    </source>
</evidence>
<feature type="region of interest" description="Disordered" evidence="1">
    <location>
        <begin position="329"/>
        <end position="350"/>
    </location>
</feature>
<protein>
    <submittedName>
        <fullName evidence="3">Uncharacterized protein</fullName>
    </submittedName>
</protein>
<dbReference type="EMBL" id="JBANQN010000001">
    <property type="protein sequence ID" value="KAK6804680.1"/>
    <property type="molecule type" value="Genomic_DNA"/>
</dbReference>
<dbReference type="InterPro" id="IPR059243">
    <property type="entry name" value="At2g46540-like"/>
</dbReference>
<evidence type="ECO:0000256" key="1">
    <source>
        <dbReference type="SAM" id="MobiDB-lite"/>
    </source>
</evidence>
<evidence type="ECO:0000313" key="4">
    <source>
        <dbReference type="Proteomes" id="UP001371456"/>
    </source>
</evidence>
<keyword evidence="2" id="KW-0812">Transmembrane</keyword>
<dbReference type="AlphaFoldDB" id="A0AAN8UDJ0"/>
<keyword evidence="2" id="KW-1133">Transmembrane helix</keyword>
<feature type="transmembrane region" description="Helical" evidence="2">
    <location>
        <begin position="522"/>
        <end position="545"/>
    </location>
</feature>
<proteinExistence type="predicted"/>
<reference evidence="3 4" key="1">
    <citation type="submission" date="2024-02" db="EMBL/GenBank/DDBJ databases">
        <title>de novo genome assembly of Solanum bulbocastanum strain 11H21.</title>
        <authorList>
            <person name="Hosaka A.J."/>
        </authorList>
    </citation>
    <scope>NUCLEOTIDE SEQUENCE [LARGE SCALE GENOMIC DNA]</scope>
    <source>
        <tissue evidence="3">Young leaves</tissue>
    </source>
</reference>
<feature type="compositionally biased region" description="Basic residues" evidence="1">
    <location>
        <begin position="437"/>
        <end position="450"/>
    </location>
</feature>
<feature type="transmembrane region" description="Helical" evidence="2">
    <location>
        <begin position="457"/>
        <end position="477"/>
    </location>
</feature>
<gene>
    <name evidence="3" type="ORF">RDI58_002464</name>
</gene>